<sequence>MPVMDSPSDSPKPYSCVVCHKRKVKCDRKEPCSNCAKTGVECIYRPPPPPRRRKREPDASGDASQEREKSLRRKSPESPQEVQTTATKETSFNGHLPGTSGPKQGGSGRMIVKEGNSVYLDNTLWTSVSHELANATEVLDDEADNHSDALSQEEETGEELMLMRSATKGSLTDVHPNPLHIFKLWQTFLENVNPLIKVLHTPTLQPQILEAASDLPNVGKELEALMFTVYCIALVSLQPGEVEKSFGESKKKLLARCRRGAQMALSNASFLRTSSLMVLQAVMLYILSMRAFSDPHTIWTMSGVAMRIAQRIGIHRDGSGYGVSVFETEIRRRLWFQLVIIDSTSAQFCGVASNPLPATADTQPPLNINDSDLDPRMTEPPSEKQGPTEMMFCLTRSEYGKWLRRWSKNAGPSHSPWGFLSSPTLSLKDKDRAIDELENAVEQKFLKYCDRSIPLHLATIMMGRSVLHYTRLLAHHPRQYQDKGFRISQTEKDIIFENCFKMTEYANYTQLNADVQRFSWHTVHHMPWDAMIFMLSEMRFRTDAEEKVQTWAIIGNIYSRHVRQRRKGTKLPLHRAMENLMLKAWKAYVEECNNLQRTPAPCPAVVINLLSDSKVVSESQATGDDPNLASQGFVPEAQSEPIAQLDESSRDFDFLFSQHSPMDWNEWDDLLNHFQESLMDDTALMATSTS</sequence>
<dbReference type="PANTHER" id="PTHR31001">
    <property type="entry name" value="UNCHARACTERIZED TRANSCRIPTIONAL REGULATORY PROTEIN"/>
    <property type="match status" value="1"/>
</dbReference>
<dbReference type="Pfam" id="PF00172">
    <property type="entry name" value="Zn_clus"/>
    <property type="match status" value="1"/>
</dbReference>
<gene>
    <name evidence="9" type="ORF">N7456_000686</name>
</gene>
<feature type="domain" description="Zn(2)-C6 fungal-type" evidence="8">
    <location>
        <begin position="15"/>
        <end position="44"/>
    </location>
</feature>
<dbReference type="Gene3D" id="4.10.240.10">
    <property type="entry name" value="Zn(2)-C6 fungal-type DNA-binding domain"/>
    <property type="match status" value="1"/>
</dbReference>
<feature type="region of interest" description="Disordered" evidence="7">
    <location>
        <begin position="359"/>
        <end position="387"/>
    </location>
</feature>
<organism evidence="9 10">
    <name type="scientific">Penicillium angulare</name>
    <dbReference type="NCBI Taxonomy" id="116970"/>
    <lineage>
        <taxon>Eukaryota</taxon>
        <taxon>Fungi</taxon>
        <taxon>Dikarya</taxon>
        <taxon>Ascomycota</taxon>
        <taxon>Pezizomycotina</taxon>
        <taxon>Eurotiomycetes</taxon>
        <taxon>Eurotiomycetidae</taxon>
        <taxon>Eurotiales</taxon>
        <taxon>Aspergillaceae</taxon>
        <taxon>Penicillium</taxon>
    </lineage>
</organism>
<reference evidence="9" key="2">
    <citation type="journal article" date="2023" name="IMA Fungus">
        <title>Comparative genomic study of the Penicillium genus elucidates a diverse pangenome and 15 lateral gene transfer events.</title>
        <authorList>
            <person name="Petersen C."/>
            <person name="Sorensen T."/>
            <person name="Nielsen M.R."/>
            <person name="Sondergaard T.E."/>
            <person name="Sorensen J.L."/>
            <person name="Fitzpatrick D.A."/>
            <person name="Frisvad J.C."/>
            <person name="Nielsen K.L."/>
        </authorList>
    </citation>
    <scope>NUCLEOTIDE SEQUENCE</scope>
    <source>
        <strain evidence="9">IBT 30069</strain>
    </source>
</reference>
<dbReference type="PANTHER" id="PTHR31001:SF85">
    <property type="entry name" value="ZN(II)2CYS6 TRANSCRIPTION FACTOR (EUROFUNG)"/>
    <property type="match status" value="1"/>
</dbReference>
<dbReference type="InterPro" id="IPR050613">
    <property type="entry name" value="Sec_Metabolite_Reg"/>
</dbReference>
<dbReference type="GO" id="GO:0005634">
    <property type="term" value="C:nucleus"/>
    <property type="evidence" value="ECO:0007669"/>
    <property type="project" value="UniProtKB-SubCell"/>
</dbReference>
<evidence type="ECO:0000256" key="5">
    <source>
        <dbReference type="ARBA" id="ARBA00023163"/>
    </source>
</evidence>
<dbReference type="GO" id="GO:0000981">
    <property type="term" value="F:DNA-binding transcription factor activity, RNA polymerase II-specific"/>
    <property type="evidence" value="ECO:0007669"/>
    <property type="project" value="InterPro"/>
</dbReference>
<evidence type="ECO:0000256" key="1">
    <source>
        <dbReference type="ARBA" id="ARBA00004123"/>
    </source>
</evidence>
<keyword evidence="5" id="KW-0804">Transcription</keyword>
<dbReference type="CDD" id="cd12148">
    <property type="entry name" value="fungal_TF_MHR"/>
    <property type="match status" value="1"/>
</dbReference>
<evidence type="ECO:0000256" key="2">
    <source>
        <dbReference type="ARBA" id="ARBA00022723"/>
    </source>
</evidence>
<dbReference type="OrthoDB" id="2269373at2759"/>
<dbReference type="GO" id="GO:0003677">
    <property type="term" value="F:DNA binding"/>
    <property type="evidence" value="ECO:0007669"/>
    <property type="project" value="UniProtKB-KW"/>
</dbReference>
<accession>A0A9W9GCH9</accession>
<evidence type="ECO:0000256" key="6">
    <source>
        <dbReference type="ARBA" id="ARBA00023242"/>
    </source>
</evidence>
<dbReference type="SMART" id="SM00066">
    <property type="entry name" value="GAL4"/>
    <property type="match status" value="1"/>
</dbReference>
<dbReference type="AlphaFoldDB" id="A0A9W9GCH9"/>
<dbReference type="Proteomes" id="UP001149165">
    <property type="component" value="Unassembled WGS sequence"/>
</dbReference>
<reference evidence="9" key="1">
    <citation type="submission" date="2022-11" db="EMBL/GenBank/DDBJ databases">
        <authorList>
            <person name="Petersen C."/>
        </authorList>
    </citation>
    <scope>NUCLEOTIDE SEQUENCE</scope>
    <source>
        <strain evidence="9">IBT 30069</strain>
    </source>
</reference>
<feature type="compositionally biased region" description="Polar residues" evidence="7">
    <location>
        <begin position="77"/>
        <end position="93"/>
    </location>
</feature>
<dbReference type="InterPro" id="IPR036864">
    <property type="entry name" value="Zn2-C6_fun-type_DNA-bd_sf"/>
</dbReference>
<dbReference type="GO" id="GO:0006351">
    <property type="term" value="P:DNA-templated transcription"/>
    <property type="evidence" value="ECO:0007669"/>
    <property type="project" value="InterPro"/>
</dbReference>
<dbReference type="InterPro" id="IPR001138">
    <property type="entry name" value="Zn2Cys6_DnaBD"/>
</dbReference>
<dbReference type="InterPro" id="IPR007219">
    <property type="entry name" value="XnlR_reg_dom"/>
</dbReference>
<evidence type="ECO:0000259" key="8">
    <source>
        <dbReference type="PROSITE" id="PS50048"/>
    </source>
</evidence>
<keyword evidence="6" id="KW-0539">Nucleus</keyword>
<feature type="compositionally biased region" description="Polar residues" evidence="7">
    <location>
        <begin position="360"/>
        <end position="370"/>
    </location>
</feature>
<keyword evidence="10" id="KW-1185">Reference proteome</keyword>
<keyword evidence="3" id="KW-0805">Transcription regulation</keyword>
<comment type="subcellular location">
    <subcellularLocation>
        <location evidence="1">Nucleus</location>
    </subcellularLocation>
</comment>
<dbReference type="PROSITE" id="PS50048">
    <property type="entry name" value="ZN2_CY6_FUNGAL_2"/>
    <property type="match status" value="1"/>
</dbReference>
<keyword evidence="4" id="KW-0238">DNA-binding</keyword>
<evidence type="ECO:0000313" key="9">
    <source>
        <dbReference type="EMBL" id="KAJ5116338.1"/>
    </source>
</evidence>
<name>A0A9W9GCH9_9EURO</name>
<proteinExistence type="predicted"/>
<feature type="region of interest" description="Disordered" evidence="7">
    <location>
        <begin position="39"/>
        <end position="110"/>
    </location>
</feature>
<dbReference type="SMART" id="SM00906">
    <property type="entry name" value="Fungal_trans"/>
    <property type="match status" value="1"/>
</dbReference>
<evidence type="ECO:0000256" key="3">
    <source>
        <dbReference type="ARBA" id="ARBA00023015"/>
    </source>
</evidence>
<dbReference type="Pfam" id="PF04082">
    <property type="entry name" value="Fungal_trans"/>
    <property type="match status" value="1"/>
</dbReference>
<dbReference type="EMBL" id="JAPQKH010000001">
    <property type="protein sequence ID" value="KAJ5116338.1"/>
    <property type="molecule type" value="Genomic_DNA"/>
</dbReference>
<dbReference type="GO" id="GO:0008270">
    <property type="term" value="F:zinc ion binding"/>
    <property type="evidence" value="ECO:0007669"/>
    <property type="project" value="InterPro"/>
</dbReference>
<evidence type="ECO:0000313" key="10">
    <source>
        <dbReference type="Proteomes" id="UP001149165"/>
    </source>
</evidence>
<dbReference type="PROSITE" id="PS00463">
    <property type="entry name" value="ZN2_CY6_FUNGAL_1"/>
    <property type="match status" value="1"/>
</dbReference>
<keyword evidence="2" id="KW-0479">Metal-binding</keyword>
<evidence type="ECO:0000256" key="7">
    <source>
        <dbReference type="SAM" id="MobiDB-lite"/>
    </source>
</evidence>
<dbReference type="CDD" id="cd00067">
    <property type="entry name" value="GAL4"/>
    <property type="match status" value="1"/>
</dbReference>
<protein>
    <recommendedName>
        <fullName evidence="8">Zn(2)-C6 fungal-type domain-containing protein</fullName>
    </recommendedName>
</protein>
<evidence type="ECO:0000256" key="4">
    <source>
        <dbReference type="ARBA" id="ARBA00023125"/>
    </source>
</evidence>
<dbReference type="SUPFAM" id="SSF57701">
    <property type="entry name" value="Zn2/Cys6 DNA-binding domain"/>
    <property type="match status" value="1"/>
</dbReference>
<comment type="caution">
    <text evidence="9">The sequence shown here is derived from an EMBL/GenBank/DDBJ whole genome shotgun (WGS) entry which is preliminary data.</text>
</comment>